<evidence type="ECO:0000256" key="1">
    <source>
        <dbReference type="SAM" id="MobiDB-lite"/>
    </source>
</evidence>
<sequence>MATRDFISAPTLDILLLEPLLSVSTGVSRLTSSVVLEGRPATPNKRSRNSDVHSMDMTYAFPKQCERTRAAGRDLGRRVDEVKTEDHKRSTLPSYKAGLSKPSLVI</sequence>
<evidence type="ECO:0000313" key="2">
    <source>
        <dbReference type="EMBL" id="TDZ22684.1"/>
    </source>
</evidence>
<name>A0A484FYT4_COLOR</name>
<organism evidence="2 3">
    <name type="scientific">Colletotrichum orbiculare (strain 104-T / ATCC 96160 / CBS 514.97 / LARS 414 / MAFF 240422)</name>
    <name type="common">Cucumber anthracnose fungus</name>
    <name type="synonym">Colletotrichum lagenarium</name>
    <dbReference type="NCBI Taxonomy" id="1213857"/>
    <lineage>
        <taxon>Eukaryota</taxon>
        <taxon>Fungi</taxon>
        <taxon>Dikarya</taxon>
        <taxon>Ascomycota</taxon>
        <taxon>Pezizomycotina</taxon>
        <taxon>Sordariomycetes</taxon>
        <taxon>Hypocreomycetidae</taxon>
        <taxon>Glomerellales</taxon>
        <taxon>Glomerellaceae</taxon>
        <taxon>Colletotrichum</taxon>
        <taxon>Colletotrichum orbiculare species complex</taxon>
    </lineage>
</organism>
<protein>
    <submittedName>
        <fullName evidence="2">Uncharacterized protein</fullName>
    </submittedName>
</protein>
<keyword evidence="3" id="KW-1185">Reference proteome</keyword>
<dbReference type="AlphaFoldDB" id="A0A484FYT4"/>
<feature type="region of interest" description="Disordered" evidence="1">
    <location>
        <begin position="70"/>
        <end position="106"/>
    </location>
</feature>
<accession>A0A484FYT4</accession>
<proteinExistence type="predicted"/>
<comment type="caution">
    <text evidence="2">The sequence shown here is derived from an EMBL/GenBank/DDBJ whole genome shotgun (WGS) entry which is preliminary data.</text>
</comment>
<reference evidence="3" key="1">
    <citation type="journal article" date="2013" name="New Phytol.">
        <title>Comparative genomic and transcriptomic analyses reveal the hemibiotrophic stage shift of Colletotrichum fungi.</title>
        <authorList>
            <person name="Gan P."/>
            <person name="Ikeda K."/>
            <person name="Irieda H."/>
            <person name="Narusaka M."/>
            <person name="O'Connell R.J."/>
            <person name="Narusaka Y."/>
            <person name="Takano Y."/>
            <person name="Kubo Y."/>
            <person name="Shirasu K."/>
        </authorList>
    </citation>
    <scope>NUCLEOTIDE SEQUENCE [LARGE SCALE GENOMIC DNA]</scope>
    <source>
        <strain evidence="3">104-T / ATCC 96160 / CBS 514.97 / LARS 414 / MAFF 240422</strain>
    </source>
</reference>
<dbReference type="EMBL" id="AMCV02000009">
    <property type="protein sequence ID" value="TDZ22684.1"/>
    <property type="molecule type" value="Genomic_DNA"/>
</dbReference>
<dbReference type="Proteomes" id="UP000014480">
    <property type="component" value="Unassembled WGS sequence"/>
</dbReference>
<feature type="compositionally biased region" description="Basic and acidic residues" evidence="1">
    <location>
        <begin position="70"/>
        <end position="89"/>
    </location>
</feature>
<reference evidence="3" key="2">
    <citation type="journal article" date="2019" name="Mol. Plant Microbe Interact.">
        <title>Genome sequence resources for four phytopathogenic fungi from the Colletotrichum orbiculare species complex.</title>
        <authorList>
            <person name="Gan P."/>
            <person name="Tsushima A."/>
            <person name="Narusaka M."/>
            <person name="Narusaka Y."/>
            <person name="Takano Y."/>
            <person name="Kubo Y."/>
            <person name="Shirasu K."/>
        </authorList>
    </citation>
    <scope>GENOME REANNOTATION</scope>
    <source>
        <strain evidence="3">104-T / ATCC 96160 / CBS 514.97 / LARS 414 / MAFF 240422</strain>
    </source>
</reference>
<gene>
    <name evidence="2" type="ORF">Cob_v004319</name>
</gene>
<evidence type="ECO:0000313" key="3">
    <source>
        <dbReference type="Proteomes" id="UP000014480"/>
    </source>
</evidence>